<reference evidence="1 2" key="1">
    <citation type="submission" date="2019-09" db="EMBL/GenBank/DDBJ databases">
        <authorList>
            <person name="Chandra G."/>
            <person name="Truman W A."/>
        </authorList>
    </citation>
    <scope>NUCLEOTIDE SEQUENCE [LARGE SCALE GENOMIC DNA]</scope>
    <source>
        <strain evidence="1">PS723</strain>
    </source>
</reference>
<organism evidence="1 2">
    <name type="scientific">Pseudomonas fluorescens</name>
    <dbReference type="NCBI Taxonomy" id="294"/>
    <lineage>
        <taxon>Bacteria</taxon>
        <taxon>Pseudomonadati</taxon>
        <taxon>Pseudomonadota</taxon>
        <taxon>Gammaproteobacteria</taxon>
        <taxon>Pseudomonadales</taxon>
        <taxon>Pseudomonadaceae</taxon>
        <taxon>Pseudomonas</taxon>
    </lineage>
</organism>
<gene>
    <name evidence="1" type="ORF">PS723_02574</name>
</gene>
<dbReference type="EMBL" id="CABVHY010000011">
    <property type="protein sequence ID" value="VVO00168.1"/>
    <property type="molecule type" value="Genomic_DNA"/>
</dbReference>
<sequence>MTTITSAIKKVTSTITTTGTFTAKIEKQPDFIADSVNVYKDIDGYIHLSGKETYPNGDDRILYIIPEKDVKNGQHTFPQGISHIIFSTRIGGITDTARIIEGNCTINFDEIKEHYKMSFHVKVKNHDGVLIDILGNLDLNHPMD</sequence>
<evidence type="ECO:0000313" key="2">
    <source>
        <dbReference type="Proteomes" id="UP000379480"/>
    </source>
</evidence>
<accession>A0A5E7CCE5</accession>
<protein>
    <submittedName>
        <fullName evidence="1">Uncharacterized protein</fullName>
    </submittedName>
</protein>
<dbReference type="Proteomes" id="UP000379480">
    <property type="component" value="Unassembled WGS sequence"/>
</dbReference>
<name>A0A5E7CCE5_PSEFL</name>
<evidence type="ECO:0000313" key="1">
    <source>
        <dbReference type="EMBL" id="VVO00168.1"/>
    </source>
</evidence>
<dbReference type="RefSeq" id="WP_150804026.1">
    <property type="nucleotide sequence ID" value="NZ_CABVHY010000011.1"/>
</dbReference>
<proteinExistence type="predicted"/>
<dbReference type="AlphaFoldDB" id="A0A5E7CCE5"/>